<dbReference type="Gene3D" id="1.10.288.10">
    <property type="entry name" value="Cobalamin-dependent Methionine Synthase, domain 2"/>
    <property type="match status" value="1"/>
</dbReference>
<dbReference type="InterPro" id="IPR050554">
    <property type="entry name" value="Met_Synthase/Corrinoid"/>
</dbReference>
<keyword evidence="2" id="KW-0170">Cobalt</keyword>
<proteinExistence type="predicted"/>
<dbReference type="EMBL" id="KZ990112">
    <property type="protein sequence ID" value="RKP24637.1"/>
    <property type="molecule type" value="Genomic_DNA"/>
</dbReference>
<dbReference type="Gene3D" id="3.10.196.10">
    <property type="entry name" value="Vitamin B12-dependent methionine synthase, activation domain"/>
    <property type="match status" value="1"/>
</dbReference>
<evidence type="ECO:0000313" key="6">
    <source>
        <dbReference type="Proteomes" id="UP000278143"/>
    </source>
</evidence>
<keyword evidence="3" id="KW-0489">Methyltransferase</keyword>
<dbReference type="PROSITE" id="PS50974">
    <property type="entry name" value="ADOMET_ACTIVATION"/>
    <property type="match status" value="1"/>
</dbReference>
<evidence type="ECO:0000259" key="4">
    <source>
        <dbReference type="PROSITE" id="PS50974"/>
    </source>
</evidence>
<keyword evidence="3" id="KW-0808">Transferase</keyword>
<dbReference type="Proteomes" id="UP000278143">
    <property type="component" value="Unassembled WGS sequence"/>
</dbReference>
<keyword evidence="1" id="KW-0479">Metal-binding</keyword>
<dbReference type="GO" id="GO:0032259">
    <property type="term" value="P:methylation"/>
    <property type="evidence" value="ECO:0007669"/>
    <property type="project" value="UniProtKB-KW"/>
</dbReference>
<evidence type="ECO:0000313" key="5">
    <source>
        <dbReference type="EMBL" id="RKP24637.1"/>
    </source>
</evidence>
<keyword evidence="6" id="KW-1185">Reference proteome</keyword>
<dbReference type="Pfam" id="PF02965">
    <property type="entry name" value="Met_synt_B12"/>
    <property type="match status" value="1"/>
</dbReference>
<evidence type="ECO:0000256" key="2">
    <source>
        <dbReference type="ARBA" id="ARBA00023285"/>
    </source>
</evidence>
<name>A0A4P9YX70_9FUNG</name>
<dbReference type="GO" id="GO:0046872">
    <property type="term" value="F:metal ion binding"/>
    <property type="evidence" value="ECO:0007669"/>
    <property type="project" value="UniProtKB-KW"/>
</dbReference>
<dbReference type="PANTHER" id="PTHR45833">
    <property type="entry name" value="METHIONINE SYNTHASE"/>
    <property type="match status" value="1"/>
</dbReference>
<dbReference type="OrthoDB" id="261426at2759"/>
<protein>
    <submittedName>
        <fullName evidence="5">Activation domain of methionine synthase</fullName>
    </submittedName>
</protein>
<accession>A0A4P9YX70</accession>
<sequence length="297" mass="33731">MNTLIKYIDWNPFFQVWQLRGRYPNRGYPKIFKDEAVGAEAKKLYDEAQALLKRIIDNKLLKAKGVVGLYPANSVGDDIEVYTDETRTTVAAKFYGLRQQAEKDKDATDPYLCISDFIAPKESGIADYIGLFAVSSGFGADELAASYEKQFDDYNAIMVKALADRLAEAFAEALHVELRRDYWGYQKDENLDIEAMLSVKYQGIRPAPGYPSQPDHTEKRVMWQLANIERDTGIQLTDSLAMWPAASVSGLYFANVESRYFAVGKIDKDQVENYAQRKGVPVEEVEKWLRPILAYES</sequence>
<dbReference type="SUPFAM" id="SSF56507">
    <property type="entry name" value="Methionine synthase activation domain-like"/>
    <property type="match status" value="1"/>
</dbReference>
<organism evidence="5 6">
    <name type="scientific">Syncephalis pseudoplumigaleata</name>
    <dbReference type="NCBI Taxonomy" id="1712513"/>
    <lineage>
        <taxon>Eukaryota</taxon>
        <taxon>Fungi</taxon>
        <taxon>Fungi incertae sedis</taxon>
        <taxon>Zoopagomycota</taxon>
        <taxon>Zoopagomycotina</taxon>
        <taxon>Zoopagomycetes</taxon>
        <taxon>Zoopagales</taxon>
        <taxon>Piptocephalidaceae</taxon>
        <taxon>Syncephalis</taxon>
    </lineage>
</organism>
<dbReference type="GO" id="GO:0050667">
    <property type="term" value="P:homocysteine metabolic process"/>
    <property type="evidence" value="ECO:0007669"/>
    <property type="project" value="TreeGrafter"/>
</dbReference>
<dbReference type="GO" id="GO:0046653">
    <property type="term" value="P:tetrahydrofolate metabolic process"/>
    <property type="evidence" value="ECO:0007669"/>
    <property type="project" value="TreeGrafter"/>
</dbReference>
<dbReference type="GO" id="GO:0005829">
    <property type="term" value="C:cytosol"/>
    <property type="evidence" value="ECO:0007669"/>
    <property type="project" value="TreeGrafter"/>
</dbReference>
<gene>
    <name evidence="5" type="ORF">SYNPS1DRAFT_29604</name>
</gene>
<reference evidence="6" key="1">
    <citation type="journal article" date="2018" name="Nat. Microbiol.">
        <title>Leveraging single-cell genomics to expand the fungal tree of life.</title>
        <authorList>
            <person name="Ahrendt S.R."/>
            <person name="Quandt C.A."/>
            <person name="Ciobanu D."/>
            <person name="Clum A."/>
            <person name="Salamov A."/>
            <person name="Andreopoulos B."/>
            <person name="Cheng J.F."/>
            <person name="Woyke T."/>
            <person name="Pelin A."/>
            <person name="Henrissat B."/>
            <person name="Reynolds N.K."/>
            <person name="Benny G.L."/>
            <person name="Smith M.E."/>
            <person name="James T.Y."/>
            <person name="Grigoriev I.V."/>
        </authorList>
    </citation>
    <scope>NUCLEOTIDE SEQUENCE [LARGE SCALE GENOMIC DNA]</scope>
    <source>
        <strain evidence="6">Benny S71-1</strain>
    </source>
</reference>
<dbReference type="PANTHER" id="PTHR45833:SF1">
    <property type="entry name" value="METHIONINE SYNTHASE"/>
    <property type="match status" value="1"/>
</dbReference>
<dbReference type="InterPro" id="IPR004223">
    <property type="entry name" value="VitB12-dep_Met_synth_activ_dom"/>
</dbReference>
<feature type="domain" description="AdoMet activation" evidence="4">
    <location>
        <begin position="1"/>
        <end position="297"/>
    </location>
</feature>
<evidence type="ECO:0000256" key="3">
    <source>
        <dbReference type="PROSITE-ProRule" id="PRU00346"/>
    </source>
</evidence>
<dbReference type="InterPro" id="IPR037010">
    <property type="entry name" value="VitB12-dep_Met_synth_activ_sf"/>
</dbReference>
<evidence type="ECO:0000256" key="1">
    <source>
        <dbReference type="ARBA" id="ARBA00022723"/>
    </source>
</evidence>
<dbReference type="GO" id="GO:0008705">
    <property type="term" value="F:methionine synthase activity"/>
    <property type="evidence" value="ECO:0007669"/>
    <property type="project" value="InterPro"/>
</dbReference>
<dbReference type="AlphaFoldDB" id="A0A4P9YX70"/>